<sequence>MTKVDLNDLTKLSIFWDRSRTINMPNYRFPNKLHCLSSFIFAILYDSHFYEFFSESIIEKIEKPFDVWPLINKMIKKFNNSHESKMDDIFWYFLDDTIGGLYDLVQKFESNNLSNFLTLGNFQNLIQFHLVDNLEENTLKNAISEKGSNLTILSQHPIFVLKYPFHGFVPIQIPIEFMNHTKIYFFLQSLIVYYNGDYHTVFVRGGQLILLSNSNVSSISVNDFTSFEILAASYSIITLDKGQNKSVGYYPIKFNQQSSLQSSSQTTNDLFVDYVIKITEKQFNSWMKDRDKITIHDFLCNLFEYPVFYIMMIEDVPFASINQQKQKILESLSNRNEFNLFKIWIFCASKILMSKTFPGEFEIFSFISNTPSKIKYCAEFTLIYLKCLLSEPDFSPNESFLKKLSNAIFTIFDKSVSSIFEGTKLMDDSIESFEPSKNNYEAMMKYLNVIMIDFEVHSCKLQFYQGYLSFMKRNNITEDDIKNIKAEFNSSFLDYRKTKSFDNY</sequence>
<dbReference type="VEuPathDB" id="TrichDB:TRFO_19643"/>
<dbReference type="Proteomes" id="UP000179807">
    <property type="component" value="Unassembled WGS sequence"/>
</dbReference>
<proteinExistence type="predicted"/>
<evidence type="ECO:0000313" key="1">
    <source>
        <dbReference type="EMBL" id="OHT10941.1"/>
    </source>
</evidence>
<accession>A0A1J4KNG9</accession>
<evidence type="ECO:0000313" key="2">
    <source>
        <dbReference type="Proteomes" id="UP000179807"/>
    </source>
</evidence>
<comment type="caution">
    <text evidence="1">The sequence shown here is derived from an EMBL/GenBank/DDBJ whole genome shotgun (WGS) entry which is preliminary data.</text>
</comment>
<dbReference type="GeneID" id="94835613"/>
<keyword evidence="2" id="KW-1185">Reference proteome</keyword>
<reference evidence="1" key="1">
    <citation type="submission" date="2016-10" db="EMBL/GenBank/DDBJ databases">
        <authorList>
            <person name="Benchimol M."/>
            <person name="Almeida L.G."/>
            <person name="Vasconcelos A.T."/>
            <person name="Perreira-Neves A."/>
            <person name="Rosa I.A."/>
            <person name="Tasca T."/>
            <person name="Bogo M.R."/>
            <person name="de Souza W."/>
        </authorList>
    </citation>
    <scope>NUCLEOTIDE SEQUENCE [LARGE SCALE GENOMIC DNA]</scope>
    <source>
        <strain evidence="1">K</strain>
    </source>
</reference>
<gene>
    <name evidence="1" type="ORF">TRFO_19643</name>
</gene>
<protein>
    <submittedName>
        <fullName evidence="1">Uncharacterized protein</fullName>
    </submittedName>
</protein>
<organism evidence="1 2">
    <name type="scientific">Tritrichomonas foetus</name>
    <dbReference type="NCBI Taxonomy" id="1144522"/>
    <lineage>
        <taxon>Eukaryota</taxon>
        <taxon>Metamonada</taxon>
        <taxon>Parabasalia</taxon>
        <taxon>Tritrichomonadida</taxon>
        <taxon>Tritrichomonadidae</taxon>
        <taxon>Tritrichomonas</taxon>
    </lineage>
</organism>
<name>A0A1J4KNG9_9EUKA</name>
<dbReference type="RefSeq" id="XP_068364077.1">
    <property type="nucleotide sequence ID" value="XM_068500909.1"/>
</dbReference>
<dbReference type="EMBL" id="MLAK01000598">
    <property type="protein sequence ID" value="OHT10941.1"/>
    <property type="molecule type" value="Genomic_DNA"/>
</dbReference>
<dbReference type="AlphaFoldDB" id="A0A1J4KNG9"/>